<dbReference type="Pfam" id="PF13086">
    <property type="entry name" value="AAA_11"/>
    <property type="match status" value="1"/>
</dbReference>
<evidence type="ECO:0000313" key="5">
    <source>
        <dbReference type="Proteomes" id="UP000460435"/>
    </source>
</evidence>
<feature type="compositionally biased region" description="Acidic residues" evidence="1">
    <location>
        <begin position="1261"/>
        <end position="1279"/>
    </location>
</feature>
<dbReference type="Gene3D" id="3.40.50.300">
    <property type="entry name" value="P-loop containing nucleotide triphosphate hydrolases"/>
    <property type="match status" value="2"/>
</dbReference>
<accession>A0A7K3M7C2</accession>
<evidence type="ECO:0000259" key="3">
    <source>
        <dbReference type="Pfam" id="PF18741"/>
    </source>
</evidence>
<proteinExistence type="predicted"/>
<dbReference type="PANTHER" id="PTHR43788:SF8">
    <property type="entry name" value="DNA-BINDING PROTEIN SMUBP-2"/>
    <property type="match status" value="1"/>
</dbReference>
<sequence>MSQVVERWRDELAGLGGRDPLLSFRDLKVGTLDLAAAEPEARRLLLEGEETLLSKLFPHEPLRSSALRSTRAIRDKARELFDERGLHVSLMAIGIATWSNPFVAHRPTAPVLLRTATVTARDPAETDFSITVADDPIVNPVLLHALDTQLGLRFHADDLRDHSGQLKYPTVVERLREFAPAHVVDGFSIAHRAVLATFATAPLLLSRDVEDLGGEIEQHPVIAALAGDDTARAAVSTAVAPSVPRYLALDTDADQHDVIAAAAGGGNLLVDAPPGSGRTQTVAGIVAELAGRGQQVLVVGQKRATIDDLMARLEAAGLDDLVVDLGSMSPAEAVERVTDQAQSLRETAVEEQVESVDELAASRLRTELDAYREAVHRVRDPWQISAYDAMLVTSTSPQRARTSVRLPMSSLERMTAASTLGAALREYAELEGLTLTHEDSPWFGSEIPSRDAADSLLTTVVGLRDVYLPQLRDFATRAAVEVGLSGPATVTECVEVVQLLTDVERTVKDFGPGIWTEPIDDLVAATGTRAERAESPSRPGFFARRQLRRRAFDLGGRSGRHQREVLHAGLVAARDQLASWKRWSRDGKLPRTGEYLARAADAVTAIQRRLAVLVQANPRTKDFPDVSFAEMARRLNDLATDEQHLRAMPRLIKLKAELSAAGLDELIDDLRRRKIQPDAVEDVLEFARLASLLEHWRTQDAALRQFDTEAHRRKIEEFCRADQADVRNGANRVRQARAGHFAQMSEEFEGQAEVLAGSAHDPTSEAMRTPRTLLETAPDIALAAVPCWVMSPLAVASTLPPRRLFDVVIVEDAARLAVAQAVPALARGERVILMSDEEVAVTDFTTAFEPAPDPDEQEGPWAGDPPASVAETLRGILPERGLRGQHRFRDDRLVGFAARTGYAGRISTVPAASGQERLVLDRVDAPSGGDDPVDSSSAEVNRVVELVLEHLRARPHESLGIVTLGPRHAERLDAALRRALVRAPDVAPLLNDERADPFFVKDVERAAGDVRDAIVLSLGYGRSVDGRILYRFGALGRPGGDRRLMSATTRARERLTVVSTFGAEDLSPRRLTTPGAQALGDFLSYVESGARALGDEPTPGADALAEAVAHRLRQAGAAVEVGYGGPGGVAVAVRHPTRRDRFVLAVETDADKGPAMRSATVRERIRPMMLERLGWSVHRVWVEEWADDPDDAGKRLVKAYEDAVAAADAYDWAVAAAEADVVAGMPEEILDPQPASQSTPTGSDTASSEIEADSASGAEPGGDEPSDAASLEEADEAEPADGPGPRAARRVGVRPEITAGMLVPDYTCRELAALARWIESDGMSRQEDYVVDLMTVELDLSMDDARTRDVLRHAVRVARAGYPPK</sequence>
<feature type="compositionally biased region" description="Polar residues" evidence="1">
    <location>
        <begin position="1234"/>
        <end position="1248"/>
    </location>
</feature>
<dbReference type="InterPro" id="IPR025103">
    <property type="entry name" value="DUF4011"/>
</dbReference>
<gene>
    <name evidence="4" type="ORF">F7O44_14635</name>
</gene>
<evidence type="ECO:0000256" key="1">
    <source>
        <dbReference type="SAM" id="MobiDB-lite"/>
    </source>
</evidence>
<dbReference type="RefSeq" id="WP_162450970.1">
    <property type="nucleotide sequence ID" value="NZ_WLZY01000004.1"/>
</dbReference>
<dbReference type="Pfam" id="PF13195">
    <property type="entry name" value="DUF4011"/>
    <property type="match status" value="1"/>
</dbReference>
<keyword evidence="5" id="KW-1185">Reference proteome</keyword>
<dbReference type="Pfam" id="PF18741">
    <property type="entry name" value="MTES_1575"/>
    <property type="match status" value="1"/>
</dbReference>
<feature type="domain" description="DNA2/NAM7 helicase helicase" evidence="2">
    <location>
        <begin position="251"/>
        <end position="356"/>
    </location>
</feature>
<dbReference type="InterPro" id="IPR041677">
    <property type="entry name" value="DNA2/NAM7_AAA_11"/>
</dbReference>
<dbReference type="InterPro" id="IPR049468">
    <property type="entry name" value="Restrct_endonuc-II-like_dom"/>
</dbReference>
<dbReference type="SUPFAM" id="SSF52540">
    <property type="entry name" value="P-loop containing nucleoside triphosphate hydrolases"/>
    <property type="match status" value="1"/>
</dbReference>
<dbReference type="GO" id="GO:0043139">
    <property type="term" value="F:5'-3' DNA helicase activity"/>
    <property type="evidence" value="ECO:0007669"/>
    <property type="project" value="TreeGrafter"/>
</dbReference>
<feature type="domain" description="Restriction endonuclease type II-like" evidence="3">
    <location>
        <begin position="1106"/>
        <end position="1199"/>
    </location>
</feature>
<protein>
    <recommendedName>
        <fullName evidence="6">DUF4011 domain-containing protein</fullName>
    </recommendedName>
</protein>
<organism evidence="4 5">
    <name type="scientific">Phytoactinopolyspora mesophila</name>
    <dbReference type="NCBI Taxonomy" id="2650750"/>
    <lineage>
        <taxon>Bacteria</taxon>
        <taxon>Bacillati</taxon>
        <taxon>Actinomycetota</taxon>
        <taxon>Actinomycetes</taxon>
        <taxon>Jiangellales</taxon>
        <taxon>Jiangellaceae</taxon>
        <taxon>Phytoactinopolyspora</taxon>
    </lineage>
</organism>
<comment type="caution">
    <text evidence="4">The sequence shown here is derived from an EMBL/GenBank/DDBJ whole genome shotgun (WGS) entry which is preliminary data.</text>
</comment>
<feature type="region of interest" description="Disordered" evidence="1">
    <location>
        <begin position="1230"/>
        <end position="1292"/>
    </location>
</feature>
<evidence type="ECO:0000259" key="2">
    <source>
        <dbReference type="Pfam" id="PF13086"/>
    </source>
</evidence>
<dbReference type="PANTHER" id="PTHR43788">
    <property type="entry name" value="DNA2/NAM7 HELICASE FAMILY MEMBER"/>
    <property type="match status" value="1"/>
</dbReference>
<evidence type="ECO:0000313" key="4">
    <source>
        <dbReference type="EMBL" id="NDL58308.1"/>
    </source>
</evidence>
<evidence type="ECO:0008006" key="6">
    <source>
        <dbReference type="Google" id="ProtNLM"/>
    </source>
</evidence>
<dbReference type="InterPro" id="IPR050534">
    <property type="entry name" value="Coronavir_polyprotein_1ab"/>
</dbReference>
<dbReference type="EMBL" id="WLZY01000004">
    <property type="protein sequence ID" value="NDL58308.1"/>
    <property type="molecule type" value="Genomic_DNA"/>
</dbReference>
<reference evidence="4 5" key="1">
    <citation type="submission" date="2019-11" db="EMBL/GenBank/DDBJ databases">
        <authorList>
            <person name="Li X.-J."/>
            <person name="Feng X.-M."/>
        </authorList>
    </citation>
    <scope>NUCLEOTIDE SEQUENCE [LARGE SCALE GENOMIC DNA]</scope>
    <source>
        <strain evidence="4 5">XMNu-373</strain>
    </source>
</reference>
<name>A0A7K3M7C2_9ACTN</name>
<dbReference type="Proteomes" id="UP000460435">
    <property type="component" value="Unassembled WGS sequence"/>
</dbReference>
<dbReference type="InterPro" id="IPR027417">
    <property type="entry name" value="P-loop_NTPase"/>
</dbReference>